<evidence type="ECO:0000256" key="1">
    <source>
        <dbReference type="ARBA" id="ARBA00004141"/>
    </source>
</evidence>
<keyword evidence="3" id="KW-0813">Transport</keyword>
<organism evidence="8 9">
    <name type="scientific">Clostridium aceticum</name>
    <dbReference type="NCBI Taxonomy" id="84022"/>
    <lineage>
        <taxon>Bacteria</taxon>
        <taxon>Bacillati</taxon>
        <taxon>Bacillota</taxon>
        <taxon>Clostridia</taxon>
        <taxon>Eubacteriales</taxon>
        <taxon>Clostridiaceae</taxon>
        <taxon>Clostridium</taxon>
    </lineage>
</organism>
<dbReference type="PANTHER" id="PTHR34975">
    <property type="entry name" value="SPORE GERMINATION PROTEIN A2"/>
    <property type="match status" value="1"/>
</dbReference>
<evidence type="ECO:0000256" key="2">
    <source>
        <dbReference type="ARBA" id="ARBA00007998"/>
    </source>
</evidence>
<keyword evidence="4" id="KW-0309">Germination</keyword>
<dbReference type="AlphaFoldDB" id="A0A0D8IBV6"/>
<keyword evidence="5" id="KW-0812">Transmembrane</keyword>
<evidence type="ECO:0000256" key="3">
    <source>
        <dbReference type="ARBA" id="ARBA00022448"/>
    </source>
</evidence>
<evidence type="ECO:0000313" key="9">
    <source>
        <dbReference type="Proteomes" id="UP000035704"/>
    </source>
</evidence>
<reference evidence="8 9" key="1">
    <citation type="submission" date="2014-10" db="EMBL/GenBank/DDBJ databases">
        <title>Genome sequence of Clostridium aceticum DSM 1496.</title>
        <authorList>
            <person name="Poehlein A."/>
            <person name="Schiel-Bengelsdorf B."/>
            <person name="Gottschalk G."/>
            <person name="Duerre P."/>
            <person name="Daniel R."/>
        </authorList>
    </citation>
    <scope>NUCLEOTIDE SEQUENCE [LARGE SCALE GENOMIC DNA]</scope>
    <source>
        <strain evidence="8 9">DSM 1496</strain>
    </source>
</reference>
<dbReference type="Pfam" id="PF03845">
    <property type="entry name" value="Spore_permease"/>
    <property type="match status" value="1"/>
</dbReference>
<evidence type="ECO:0000256" key="7">
    <source>
        <dbReference type="ARBA" id="ARBA00023136"/>
    </source>
</evidence>
<gene>
    <name evidence="8" type="primary">gerKB5</name>
    <name evidence="8" type="ORF">CACET_c33880</name>
</gene>
<comment type="similarity">
    <text evidence="2">Belongs to the amino acid-polyamine-organocation (APC) superfamily. Spore germination protein (SGP) (TC 2.A.3.9) family.</text>
</comment>
<comment type="subcellular location">
    <subcellularLocation>
        <location evidence="1">Membrane</location>
        <topology evidence="1">Multi-pass membrane protein</topology>
    </subcellularLocation>
</comment>
<dbReference type="RefSeq" id="WP_044824255.1">
    <property type="nucleotide sequence ID" value="NZ_CP009687.1"/>
</dbReference>
<dbReference type="KEGG" id="cace:CACET_c33880"/>
<evidence type="ECO:0000313" key="8">
    <source>
        <dbReference type="EMBL" id="AKL96831.1"/>
    </source>
</evidence>
<dbReference type="InterPro" id="IPR004761">
    <property type="entry name" value="Spore_GerAB"/>
</dbReference>
<dbReference type="NCBIfam" id="TIGR00912">
    <property type="entry name" value="2A0309"/>
    <property type="match status" value="1"/>
</dbReference>
<dbReference type="Proteomes" id="UP000035704">
    <property type="component" value="Chromosome"/>
</dbReference>
<dbReference type="PATRIC" id="fig|84022.5.peg.3579"/>
<keyword evidence="6" id="KW-1133">Transmembrane helix</keyword>
<sequence length="361" mass="40839">MVKQVQISPIQFSILLMGFILGSTVIMIPGSNALNDAWLAYLIGWLGGFVLFSIYLLLYQRHPNKTLIEIHQILLGKWMGNIVSLLYLWYFLHLGTLVLRNFGEYAITVNIPETPLWFMVLLYIIVIGYSVKSGLEVTSRTAELVVPFVFLFQIGITLLLIPHFDFANLRPFLGRGLSPVFSASFSVLTFPFGETVVFMMLFPYVNQQKKLKKTFIFSFLLAGALLLMGVFRDITILGETGIDRQIFPPHLAAKRIEFLNFDPLIGVMFFVGGGAKVCVCYLAVVMGLAQLTNSKDHRVFVYPIGIILTGLSLWIYDSTPQMLQWAVDIWPYYSIPFQIVLPVILLIISFLKSSNKQQVKS</sequence>
<dbReference type="PANTHER" id="PTHR34975:SF2">
    <property type="entry name" value="SPORE GERMINATION PROTEIN A2"/>
    <property type="match status" value="1"/>
</dbReference>
<evidence type="ECO:0000256" key="6">
    <source>
        <dbReference type="ARBA" id="ARBA00022989"/>
    </source>
</evidence>
<dbReference type="GO" id="GO:0016020">
    <property type="term" value="C:membrane"/>
    <property type="evidence" value="ECO:0007669"/>
    <property type="project" value="UniProtKB-SubCell"/>
</dbReference>
<dbReference type="STRING" id="84022.CACET_c33880"/>
<dbReference type="EMBL" id="CP009687">
    <property type="protein sequence ID" value="AKL96831.1"/>
    <property type="molecule type" value="Genomic_DNA"/>
</dbReference>
<dbReference type="GO" id="GO:0009847">
    <property type="term" value="P:spore germination"/>
    <property type="evidence" value="ECO:0007669"/>
    <property type="project" value="InterPro"/>
</dbReference>
<evidence type="ECO:0000256" key="4">
    <source>
        <dbReference type="ARBA" id="ARBA00022544"/>
    </source>
</evidence>
<keyword evidence="9" id="KW-1185">Reference proteome</keyword>
<evidence type="ECO:0000256" key="5">
    <source>
        <dbReference type="ARBA" id="ARBA00022692"/>
    </source>
</evidence>
<proteinExistence type="inferred from homology"/>
<protein>
    <submittedName>
        <fullName evidence="8">Spore germination protein KB</fullName>
    </submittedName>
</protein>
<name>A0A0D8IBV6_9CLOT</name>
<keyword evidence="7" id="KW-0472">Membrane</keyword>
<accession>A0A0D8IBV6</accession>
<dbReference type="OrthoDB" id="1675410at2"/>